<sequence>MDIEDRSVIETVEQLVNRIPQVTETCIPVGQPSHEIVPRPYGHGAHAKFTMRESIWGVGWVLVVRDQIGPGKHRKPDLDGGPW</sequence>
<evidence type="ECO:0000313" key="1">
    <source>
        <dbReference type="EMBL" id="ATN87700.1"/>
    </source>
</evidence>
<proteinExistence type="predicted"/>
<accession>A0A2D1G7F8</accession>
<gene>
    <name evidence="1" type="ORF">SEA_BIGSWOLE_21</name>
</gene>
<reference evidence="1 2" key="1">
    <citation type="submission" date="2017-09" db="EMBL/GenBank/DDBJ databases">
        <authorList>
            <person name="Abdullah M."/>
            <person name="Cabreras A."/>
            <person name="Frueh W."/>
            <person name="Le H."/>
            <person name="Lezo S."/>
            <person name="Mvoula E."/>
            <person name="Quinn R."/>
            <person name="Sadana R."/>
            <person name="Saha S."/>
            <person name="Klyczek K."/>
            <person name="Garlena R.A."/>
            <person name="Russell D.A."/>
            <person name="Pope W.H."/>
            <person name="Jacobs-Sera D."/>
            <person name="Hendrix R.W."/>
            <person name="Hatfull G.F."/>
        </authorList>
    </citation>
    <scope>NUCLEOTIDE SEQUENCE [LARGE SCALE GENOMIC DNA]</scope>
</reference>
<keyword evidence="2" id="KW-1185">Reference proteome</keyword>
<protein>
    <submittedName>
        <fullName evidence="1">Uncharacterized protein</fullName>
    </submittedName>
</protein>
<dbReference type="Proteomes" id="UP000230528">
    <property type="component" value="Genome"/>
</dbReference>
<evidence type="ECO:0000313" key="2">
    <source>
        <dbReference type="Proteomes" id="UP000230528"/>
    </source>
</evidence>
<organism evidence="1 2">
    <name type="scientific">Mycobacterium phage Bigswole</name>
    <dbReference type="NCBI Taxonomy" id="2041521"/>
    <lineage>
        <taxon>Viruses</taxon>
        <taxon>Duplodnaviria</taxon>
        <taxon>Heunggongvirae</taxon>
        <taxon>Uroviricota</taxon>
        <taxon>Caudoviricetes</taxon>
        <taxon>Ceeclamvirinae</taxon>
        <taxon>Bixzunavirus</taxon>
        <taxon>Bixzunavirus bigswole</taxon>
    </lineage>
</organism>
<name>A0A2D1G7F8_9CAUD</name>
<dbReference type="EMBL" id="MF919495">
    <property type="protein sequence ID" value="ATN87700.1"/>
    <property type="molecule type" value="Genomic_DNA"/>
</dbReference>